<evidence type="ECO:0000256" key="6">
    <source>
        <dbReference type="ARBA" id="ARBA00023136"/>
    </source>
</evidence>
<proteinExistence type="predicted"/>
<keyword evidence="10" id="KW-1185">Reference proteome</keyword>
<accession>A0A371E6B8</accession>
<feature type="domain" description="Amino acid transporter transmembrane" evidence="8">
    <location>
        <begin position="12"/>
        <end position="100"/>
    </location>
</feature>
<protein>
    <submittedName>
        <fullName evidence="9">GABA transporter 1</fullName>
    </submittedName>
</protein>
<organism evidence="9 10">
    <name type="scientific">Mucuna pruriens</name>
    <name type="common">Velvet bean</name>
    <name type="synonym">Dolichos pruriens</name>
    <dbReference type="NCBI Taxonomy" id="157652"/>
    <lineage>
        <taxon>Eukaryota</taxon>
        <taxon>Viridiplantae</taxon>
        <taxon>Streptophyta</taxon>
        <taxon>Embryophyta</taxon>
        <taxon>Tracheophyta</taxon>
        <taxon>Spermatophyta</taxon>
        <taxon>Magnoliopsida</taxon>
        <taxon>eudicotyledons</taxon>
        <taxon>Gunneridae</taxon>
        <taxon>Pentapetalae</taxon>
        <taxon>rosids</taxon>
        <taxon>fabids</taxon>
        <taxon>Fabales</taxon>
        <taxon>Fabaceae</taxon>
        <taxon>Papilionoideae</taxon>
        <taxon>50 kb inversion clade</taxon>
        <taxon>NPAAA clade</taxon>
        <taxon>indigoferoid/millettioid clade</taxon>
        <taxon>Phaseoleae</taxon>
        <taxon>Mucuna</taxon>
    </lineage>
</organism>
<dbReference type="InterPro" id="IPR013057">
    <property type="entry name" value="AA_transpt_TM"/>
</dbReference>
<dbReference type="Pfam" id="PF01490">
    <property type="entry name" value="Aa_trans"/>
    <property type="match status" value="1"/>
</dbReference>
<comment type="caution">
    <text evidence="9">The sequence shown here is derived from an EMBL/GenBank/DDBJ whole genome shotgun (WGS) entry which is preliminary data.</text>
</comment>
<dbReference type="OrthoDB" id="40134at2759"/>
<dbReference type="GO" id="GO:0006865">
    <property type="term" value="P:amino acid transport"/>
    <property type="evidence" value="ECO:0007669"/>
    <property type="project" value="UniProtKB-KW"/>
</dbReference>
<evidence type="ECO:0000256" key="7">
    <source>
        <dbReference type="SAM" id="Phobius"/>
    </source>
</evidence>
<feature type="non-terminal residue" evidence="9">
    <location>
        <position position="437"/>
    </location>
</feature>
<keyword evidence="6 7" id="KW-0472">Membrane</keyword>
<evidence type="ECO:0000256" key="2">
    <source>
        <dbReference type="ARBA" id="ARBA00022448"/>
    </source>
</evidence>
<sequence length="437" mass="49034">MATDILVIGGPLVGGKSLKFIYQLYNPDGSTKLYQFIIICGVVTLILAQLPSFHSLRHINLISLIHNVMYATCVTIGSIVIGKERKTQWHWQPKQKLVTQKTRHLGIILGSSLHELCRSLEAVLLPIRHTPLEAGDTAPLHPFRAIGASGFKRGSYIDSPPTVAHLGKAPSLGVFFWFFASRKTDRVGWTFLSNRPKRSLLRPFSESYKGFKDHFFRVAPRNPNSRLLVDREGRQHFPLQWTRRPAVSISVAVKSLEGWERAFIDELKEFPVYRSSDIIKGEEVKKLREEAAEKELAHRDELGSMEGSLKATQDTIAARDRTIYQQGIDIADQYVVGFQRAIAQVEFLHPSVDVSEADPFKEVRDGHLNFLQFASNCGTSCEGQNVESTVSVILLLPPPILVLQSQVIGYLVINPVQQFLLTSLVRLSFCFPNGFSS</sequence>
<evidence type="ECO:0000256" key="5">
    <source>
        <dbReference type="ARBA" id="ARBA00022989"/>
    </source>
</evidence>
<dbReference type="AlphaFoldDB" id="A0A371E6B8"/>
<feature type="transmembrane region" description="Helical" evidence="7">
    <location>
        <begin position="59"/>
        <end position="81"/>
    </location>
</feature>
<keyword evidence="3 7" id="KW-0812">Transmembrane</keyword>
<evidence type="ECO:0000313" key="9">
    <source>
        <dbReference type="EMBL" id="RDX61574.1"/>
    </source>
</evidence>
<evidence type="ECO:0000256" key="4">
    <source>
        <dbReference type="ARBA" id="ARBA00022970"/>
    </source>
</evidence>
<evidence type="ECO:0000259" key="8">
    <source>
        <dbReference type="Pfam" id="PF01490"/>
    </source>
</evidence>
<evidence type="ECO:0000313" key="10">
    <source>
        <dbReference type="Proteomes" id="UP000257109"/>
    </source>
</evidence>
<dbReference type="GO" id="GO:0016020">
    <property type="term" value="C:membrane"/>
    <property type="evidence" value="ECO:0007669"/>
    <property type="project" value="UniProtKB-SubCell"/>
</dbReference>
<keyword evidence="5 7" id="KW-1133">Transmembrane helix</keyword>
<keyword evidence="2" id="KW-0813">Transport</keyword>
<evidence type="ECO:0000256" key="3">
    <source>
        <dbReference type="ARBA" id="ARBA00022692"/>
    </source>
</evidence>
<dbReference type="Proteomes" id="UP000257109">
    <property type="component" value="Unassembled WGS sequence"/>
</dbReference>
<gene>
    <name evidence="9" type="primary">GAT1</name>
    <name evidence="9" type="ORF">CR513_60180</name>
</gene>
<evidence type="ECO:0000256" key="1">
    <source>
        <dbReference type="ARBA" id="ARBA00004370"/>
    </source>
</evidence>
<feature type="transmembrane region" description="Helical" evidence="7">
    <location>
        <begin position="33"/>
        <end position="53"/>
    </location>
</feature>
<comment type="subcellular location">
    <subcellularLocation>
        <location evidence="1">Membrane</location>
    </subcellularLocation>
</comment>
<name>A0A371E6B8_MUCPR</name>
<reference evidence="9" key="1">
    <citation type="submission" date="2018-05" db="EMBL/GenBank/DDBJ databases">
        <title>Draft genome of Mucuna pruriens seed.</title>
        <authorList>
            <person name="Nnadi N.E."/>
            <person name="Vos R."/>
            <person name="Hasami M.H."/>
            <person name="Devisetty U.K."/>
            <person name="Aguiy J.C."/>
        </authorList>
    </citation>
    <scope>NUCLEOTIDE SEQUENCE [LARGE SCALE GENOMIC DNA]</scope>
    <source>
        <strain evidence="9">JCA_2017</strain>
    </source>
</reference>
<dbReference type="EMBL" id="QJKJ01016058">
    <property type="protein sequence ID" value="RDX61574.1"/>
    <property type="molecule type" value="Genomic_DNA"/>
</dbReference>
<keyword evidence="4" id="KW-0029">Amino-acid transport</keyword>